<dbReference type="EMBL" id="GIFC01006080">
    <property type="protein sequence ID" value="MXU88163.1"/>
    <property type="molecule type" value="Transcribed_RNA"/>
</dbReference>
<proteinExistence type="predicted"/>
<organism evidence="1">
    <name type="scientific">Ixodes ricinus</name>
    <name type="common">Common tick</name>
    <name type="synonym">Acarus ricinus</name>
    <dbReference type="NCBI Taxonomy" id="34613"/>
    <lineage>
        <taxon>Eukaryota</taxon>
        <taxon>Metazoa</taxon>
        <taxon>Ecdysozoa</taxon>
        <taxon>Arthropoda</taxon>
        <taxon>Chelicerata</taxon>
        <taxon>Arachnida</taxon>
        <taxon>Acari</taxon>
        <taxon>Parasitiformes</taxon>
        <taxon>Ixodida</taxon>
        <taxon>Ixodoidea</taxon>
        <taxon>Ixodidae</taxon>
        <taxon>Ixodinae</taxon>
        <taxon>Ixodes</taxon>
    </lineage>
</organism>
<dbReference type="AlphaFoldDB" id="A0A6B0UID0"/>
<reference evidence="1" key="1">
    <citation type="submission" date="2019-12" db="EMBL/GenBank/DDBJ databases">
        <title>An insight into the sialome of adult female Ixodes ricinus ticks feeding for 6 days.</title>
        <authorList>
            <person name="Perner J."/>
            <person name="Ribeiro J.M.C."/>
        </authorList>
    </citation>
    <scope>NUCLEOTIDE SEQUENCE</scope>
    <source>
        <strain evidence="1">Semi-engorged</strain>
        <tissue evidence="1">Salivary glands</tissue>
    </source>
</reference>
<protein>
    <submittedName>
        <fullName evidence="1">Putative secreted protein</fullName>
    </submittedName>
</protein>
<sequence>MRLSLMCRARRKSSRAALWLHCRCSCHVLATGRALELRTGVQGAVCWLHPQRALCQTRRTHPTTAGSRRQKTPLAVCLSFWQRGASAQDQKHWLHSFWPP</sequence>
<accession>A0A6B0UID0</accession>
<evidence type="ECO:0000313" key="1">
    <source>
        <dbReference type="EMBL" id="MXU88163.1"/>
    </source>
</evidence>
<name>A0A6B0UID0_IXORI</name>